<dbReference type="InterPro" id="IPR000504">
    <property type="entry name" value="RRM_dom"/>
</dbReference>
<evidence type="ECO:0000256" key="1">
    <source>
        <dbReference type="ARBA" id="ARBA00004604"/>
    </source>
</evidence>
<dbReference type="InterPro" id="IPR035979">
    <property type="entry name" value="RBD_domain_sf"/>
</dbReference>
<feature type="compositionally biased region" description="Basic and acidic residues" evidence="6">
    <location>
        <begin position="124"/>
        <end position="133"/>
    </location>
</feature>
<feature type="compositionally biased region" description="Basic and acidic residues" evidence="6">
    <location>
        <begin position="82"/>
        <end position="95"/>
    </location>
</feature>
<dbReference type="Proteomes" id="UP001443914">
    <property type="component" value="Unassembled WGS sequence"/>
</dbReference>
<dbReference type="Gene3D" id="3.30.70.330">
    <property type="match status" value="2"/>
</dbReference>
<evidence type="ECO:0000256" key="2">
    <source>
        <dbReference type="ARBA" id="ARBA00007077"/>
    </source>
</evidence>
<dbReference type="SMART" id="SM00360">
    <property type="entry name" value="RRM"/>
    <property type="match status" value="2"/>
</dbReference>
<comment type="similarity">
    <text evidence="2">Belongs to the RRM RBM34 family.</text>
</comment>
<keyword evidence="9" id="KW-1185">Reference proteome</keyword>
<evidence type="ECO:0000313" key="8">
    <source>
        <dbReference type="EMBL" id="KAK9716190.1"/>
    </source>
</evidence>
<dbReference type="GO" id="GO:0003723">
    <property type="term" value="F:RNA binding"/>
    <property type="evidence" value="ECO:0007669"/>
    <property type="project" value="UniProtKB-UniRule"/>
</dbReference>
<feature type="domain" description="RRM" evidence="7">
    <location>
        <begin position="187"/>
        <end position="281"/>
    </location>
</feature>
<dbReference type="Pfam" id="PF00076">
    <property type="entry name" value="RRM_1"/>
    <property type="match status" value="2"/>
</dbReference>
<feature type="compositionally biased region" description="Basic and acidic residues" evidence="6">
    <location>
        <begin position="1"/>
        <end position="14"/>
    </location>
</feature>
<dbReference type="InterPro" id="IPR012677">
    <property type="entry name" value="Nucleotide-bd_a/b_plait_sf"/>
</dbReference>
<gene>
    <name evidence="8" type="ORF">RND81_06G217000</name>
</gene>
<dbReference type="SUPFAM" id="SSF54928">
    <property type="entry name" value="RNA-binding domain, RBD"/>
    <property type="match status" value="2"/>
</dbReference>
<dbReference type="CDD" id="cd12394">
    <property type="entry name" value="RRM1_RBM34"/>
    <property type="match status" value="1"/>
</dbReference>
<dbReference type="AlphaFoldDB" id="A0AAW1K9Q0"/>
<evidence type="ECO:0000313" key="9">
    <source>
        <dbReference type="Proteomes" id="UP001443914"/>
    </source>
</evidence>
<evidence type="ECO:0000256" key="5">
    <source>
        <dbReference type="PROSITE-ProRule" id="PRU00176"/>
    </source>
</evidence>
<dbReference type="EMBL" id="JBDFQZ010000006">
    <property type="protein sequence ID" value="KAK9716190.1"/>
    <property type="molecule type" value="Genomic_DNA"/>
</dbReference>
<organism evidence="8 9">
    <name type="scientific">Saponaria officinalis</name>
    <name type="common">Common soapwort</name>
    <name type="synonym">Lychnis saponaria</name>
    <dbReference type="NCBI Taxonomy" id="3572"/>
    <lineage>
        <taxon>Eukaryota</taxon>
        <taxon>Viridiplantae</taxon>
        <taxon>Streptophyta</taxon>
        <taxon>Embryophyta</taxon>
        <taxon>Tracheophyta</taxon>
        <taxon>Spermatophyta</taxon>
        <taxon>Magnoliopsida</taxon>
        <taxon>eudicotyledons</taxon>
        <taxon>Gunneridae</taxon>
        <taxon>Pentapetalae</taxon>
        <taxon>Caryophyllales</taxon>
        <taxon>Caryophyllaceae</taxon>
        <taxon>Caryophylleae</taxon>
        <taxon>Saponaria</taxon>
    </lineage>
</organism>
<dbReference type="PROSITE" id="PS50102">
    <property type="entry name" value="RRM"/>
    <property type="match status" value="2"/>
</dbReference>
<dbReference type="CDD" id="cd12395">
    <property type="entry name" value="RRM2_RBM34"/>
    <property type="match status" value="1"/>
</dbReference>
<feature type="region of interest" description="Disordered" evidence="6">
    <location>
        <begin position="378"/>
        <end position="525"/>
    </location>
</feature>
<evidence type="ECO:0000256" key="4">
    <source>
        <dbReference type="ARBA" id="ARBA00023242"/>
    </source>
</evidence>
<proteinExistence type="inferred from homology"/>
<dbReference type="PANTHER" id="PTHR23236">
    <property type="entry name" value="EUKARYOTIC TRANSLATION INITIATION FACTOR 4B/4H"/>
    <property type="match status" value="1"/>
</dbReference>
<comment type="caution">
    <text evidence="8">The sequence shown here is derived from an EMBL/GenBank/DDBJ whole genome shotgun (WGS) entry which is preliminary data.</text>
</comment>
<evidence type="ECO:0000256" key="6">
    <source>
        <dbReference type="SAM" id="MobiDB-lite"/>
    </source>
</evidence>
<dbReference type="GO" id="GO:0005730">
    <property type="term" value="C:nucleolus"/>
    <property type="evidence" value="ECO:0007669"/>
    <property type="project" value="UniProtKB-SubCell"/>
</dbReference>
<dbReference type="InterPro" id="IPR034221">
    <property type="entry name" value="RBM34_RRM2"/>
</dbReference>
<dbReference type="PANTHER" id="PTHR23236:SF25">
    <property type="entry name" value="RNA-BINDING PROTEIN 34"/>
    <property type="match status" value="1"/>
</dbReference>
<feature type="domain" description="RRM" evidence="7">
    <location>
        <begin position="300"/>
        <end position="381"/>
    </location>
</feature>
<keyword evidence="4" id="KW-0539">Nucleus</keyword>
<feature type="compositionally biased region" description="Basic and acidic residues" evidence="6">
    <location>
        <begin position="466"/>
        <end position="478"/>
    </location>
</feature>
<feature type="compositionally biased region" description="Basic and acidic residues" evidence="6">
    <location>
        <begin position="378"/>
        <end position="396"/>
    </location>
</feature>
<comment type="subcellular location">
    <subcellularLocation>
        <location evidence="1">Nucleus</location>
        <location evidence="1">Nucleolus</location>
    </subcellularLocation>
</comment>
<protein>
    <recommendedName>
        <fullName evidence="7">RRM domain-containing protein</fullName>
    </recommendedName>
</protein>
<evidence type="ECO:0000259" key="7">
    <source>
        <dbReference type="PROSITE" id="PS50102"/>
    </source>
</evidence>
<sequence>MVKKSKESSKKSEENPNIFNKLFGETPVEESNSAQLNALFSSENPFRRKPNENPQISSNPNPNPNPKKRDNEKSSNLSSPKSPEKSKKLKEEKLMKNPNLEIGNNVDLNVELGEKSKKKKNKRKRDDLEREYEAKKYGVVEGDDEEREKEKVKVGKKRKAVDNPTEMMVVSKEEEEEGYDDESKLLRTVFVGNLPLKVKKKALIKEFSQFGEIVSVRIRSVPTLDSKKPKKVQIYGGKLNEQADSVHAYIVFKSEQAAEASLAHNMSVVGGNHIRVDRACPPRKKLKGESASTPLYSSKRTVFVGNLPFDVKDEELYQLFCGIKELESNVEAVRVIRDRHTSLGKGIAYVLFKTREAANLICKKRKVMLRDRELRISHAKSETKSTPSKTEDDSMPSKRKAAFPEDSENTPVKKLSSGGKTRQGRYKLNTDGDTSYQGFRASKSGDKKQTPSRSSIPTHFKPGTKSGEKVKQRSEKRPSVAARKAKTLATALKGGVVSKQGGNKRKMDARTPQSSHQKKKFRKSK</sequence>
<accession>A0AAW1K9Q0</accession>
<feature type="region of interest" description="Disordered" evidence="6">
    <location>
        <begin position="1"/>
        <end position="133"/>
    </location>
</feature>
<name>A0AAW1K9Q0_SAPOF</name>
<evidence type="ECO:0000256" key="3">
    <source>
        <dbReference type="ARBA" id="ARBA00022884"/>
    </source>
</evidence>
<reference evidence="8" key="1">
    <citation type="submission" date="2024-03" db="EMBL/GenBank/DDBJ databases">
        <title>WGS assembly of Saponaria officinalis var. Norfolk2.</title>
        <authorList>
            <person name="Jenkins J."/>
            <person name="Shu S."/>
            <person name="Grimwood J."/>
            <person name="Barry K."/>
            <person name="Goodstein D."/>
            <person name="Schmutz J."/>
            <person name="Leebens-Mack J."/>
            <person name="Osbourn A."/>
        </authorList>
    </citation>
    <scope>NUCLEOTIDE SEQUENCE [LARGE SCALE GENOMIC DNA]</scope>
    <source>
        <strain evidence="8">JIC</strain>
    </source>
</reference>
<keyword evidence="3 5" id="KW-0694">RNA-binding</keyword>
<feature type="compositionally biased region" description="Basic residues" evidence="6">
    <location>
        <begin position="516"/>
        <end position="525"/>
    </location>
</feature>
<feature type="compositionally biased region" description="Polar residues" evidence="6">
    <location>
        <begin position="29"/>
        <end position="44"/>
    </location>
</feature>